<dbReference type="InterPro" id="IPR015943">
    <property type="entry name" value="WD40/YVTN_repeat-like_dom_sf"/>
</dbReference>
<dbReference type="AlphaFoldDB" id="A0A8J6Q261"/>
<name>A0A8J6Q261_9FLAO</name>
<feature type="signal peptide" evidence="1">
    <location>
        <begin position="1"/>
        <end position="23"/>
    </location>
</feature>
<dbReference type="InterPro" id="IPR007788">
    <property type="entry name" value="QCT"/>
</dbReference>
<dbReference type="Proteomes" id="UP000600588">
    <property type="component" value="Unassembled WGS sequence"/>
</dbReference>
<evidence type="ECO:0000256" key="1">
    <source>
        <dbReference type="SAM" id="SignalP"/>
    </source>
</evidence>
<accession>A0A8J6Q261</accession>
<dbReference type="Gene3D" id="2.130.10.10">
    <property type="entry name" value="YVTN repeat-like/Quinoprotein amine dehydrogenase"/>
    <property type="match status" value="1"/>
</dbReference>
<dbReference type="PANTHER" id="PTHR31270">
    <property type="entry name" value="GLUTAMINYL-PEPTIDE CYCLOTRANSFERASE"/>
    <property type="match status" value="1"/>
</dbReference>
<protein>
    <submittedName>
        <fullName evidence="2">Glutaminyl-peptide cyclotransferase</fullName>
    </submittedName>
</protein>
<gene>
    <name evidence="2" type="ORF">ICJ83_06295</name>
</gene>
<comment type="caution">
    <text evidence="2">The sequence shown here is derived from an EMBL/GenBank/DDBJ whole genome shotgun (WGS) entry which is preliminary data.</text>
</comment>
<feature type="chain" id="PRO_5035171824" evidence="1">
    <location>
        <begin position="24"/>
        <end position="344"/>
    </location>
</feature>
<dbReference type="GO" id="GO:0016603">
    <property type="term" value="F:glutaminyl-peptide cyclotransferase activity"/>
    <property type="evidence" value="ECO:0007669"/>
    <property type="project" value="InterPro"/>
</dbReference>
<keyword evidence="3" id="KW-1185">Reference proteome</keyword>
<sequence length="344" mass="38936">MKIFKYLIIIFLSATLVNCGSNAGAKKHGFSIKTNAEKGNISNNETLKLALENTKSHPIDSISYTLDGKQIETTIDLSNYKLGKHIIEAKVYFSGENESVNTAITILNHELPKVFGYNIINEYPHDITSYTQGLEFHNGKLYESVGQYKESKLRLVDYKTGSVLKNINLEDQYFAEGITIFNNKIYQLTWKENIGFVYDVDTFKKVSSFKYGKSKEGWGLCHDGKTIYKSDGSEKIWLLNPENLTESGHIEVYTNKGKIVGINEMEWINGDIYANRYQKDGVAIINPKNGAVIGVIDFSPLKKKVTQHQGLDVLNGIAYNPETKTLFITGKRWDKLFEVDIVEK</sequence>
<dbReference type="Pfam" id="PF05096">
    <property type="entry name" value="Glu_cyclase_2"/>
    <property type="match status" value="1"/>
</dbReference>
<reference evidence="2 3" key="1">
    <citation type="submission" date="2020-09" db="EMBL/GenBank/DDBJ databases">
        <title>TT11 complete genome.</title>
        <authorList>
            <person name="Wu Z."/>
        </authorList>
    </citation>
    <scope>NUCLEOTIDE SEQUENCE [LARGE SCALE GENOMIC DNA]</scope>
    <source>
        <strain evidence="2 3">TT11</strain>
    </source>
</reference>
<dbReference type="InterPro" id="IPR011044">
    <property type="entry name" value="Quino_amine_DH_bsu"/>
</dbReference>
<evidence type="ECO:0000313" key="3">
    <source>
        <dbReference type="Proteomes" id="UP000600588"/>
    </source>
</evidence>
<dbReference type="RefSeq" id="WP_188229531.1">
    <property type="nucleotide sequence ID" value="NZ_JACVXB010000002.1"/>
</dbReference>
<organism evidence="2 3">
    <name type="scientific">Aestuariibaculum sediminum</name>
    <dbReference type="NCBI Taxonomy" id="2770637"/>
    <lineage>
        <taxon>Bacteria</taxon>
        <taxon>Pseudomonadati</taxon>
        <taxon>Bacteroidota</taxon>
        <taxon>Flavobacteriia</taxon>
        <taxon>Flavobacteriales</taxon>
        <taxon>Flavobacteriaceae</taxon>
    </lineage>
</organism>
<dbReference type="PANTHER" id="PTHR31270:SF1">
    <property type="entry name" value="GLUTAMINYL-PEPTIDE CYCLOTRANSFERASE"/>
    <property type="match status" value="1"/>
</dbReference>
<evidence type="ECO:0000313" key="2">
    <source>
        <dbReference type="EMBL" id="MBD0831739.1"/>
    </source>
</evidence>
<dbReference type="SUPFAM" id="SSF50969">
    <property type="entry name" value="YVTN repeat-like/Quinoprotein amine dehydrogenase"/>
    <property type="match status" value="1"/>
</dbReference>
<keyword evidence="1" id="KW-0732">Signal</keyword>
<dbReference type="EMBL" id="JACVXB010000002">
    <property type="protein sequence ID" value="MBD0831739.1"/>
    <property type="molecule type" value="Genomic_DNA"/>
</dbReference>
<proteinExistence type="predicted"/>